<comment type="caution">
    <text evidence="1">The sequence shown here is derived from an EMBL/GenBank/DDBJ whole genome shotgun (WGS) entry which is preliminary data.</text>
</comment>
<sequence>MGSIQLNRHDQVYAAPQARWDLKFTIRNLNLYRLEDKKPFRPDDEKGARARINQFFEEQTHGLLPKSYSYQDLRDFLALADIGMFDQNMSTCLNEQDMARIVLLDERMDDQSSMSRQWKEYEQYPPRGTAECTTVLNSRDCYEKLIQTREHLGRSSPERRSIYIQDLSPSCAAGLILAVSRRYAVFLRDFLSRYMTNRVYFGVTMDYPIQPPSPYALEFHIPYFALRKSFSTSEKLHSNIVGRRSGVFADSFTRNCEPGQKEFFHEAQVSVLLVGIDEWVWTLYCLVESQFEGSRDPAELEKYVINMRDAPSGNYASYKMPIWNPREYFLLVLCRRMDQATLEWLNLVETLDQRLKDLENDTFVKPSAESFAGHNSDISRINDYTWAIQVLQLFTNTLIKTIESWQVFSQIHLPMFLPGDGEPEYSSTVPSYLQRLDRDVSELRYFHTLLGQRIAAFESRRSMILNTSALVETRISNTQAADIGLLTKVTVVYLPLGLVTALFSMSFMQIVGSFIQSAIDLLCFVMDQPQNQDDAANRQ</sequence>
<evidence type="ECO:0000313" key="1">
    <source>
        <dbReference type="EMBL" id="RAO66674.1"/>
    </source>
</evidence>
<dbReference type="GeneID" id="63791903"/>
<protein>
    <submittedName>
        <fullName evidence="1">Uncharacterized protein</fullName>
    </submittedName>
</protein>
<keyword evidence="2" id="KW-1185">Reference proteome</keyword>
<name>A0A364KSZ5_TALAM</name>
<dbReference type="EMBL" id="MIKG01000004">
    <property type="protein sequence ID" value="RAO66674.1"/>
    <property type="molecule type" value="Genomic_DNA"/>
</dbReference>
<accession>A0A364KSZ5</accession>
<organism evidence="1 2">
    <name type="scientific">Talaromyces amestolkiae</name>
    <dbReference type="NCBI Taxonomy" id="1196081"/>
    <lineage>
        <taxon>Eukaryota</taxon>
        <taxon>Fungi</taxon>
        <taxon>Dikarya</taxon>
        <taxon>Ascomycota</taxon>
        <taxon>Pezizomycotina</taxon>
        <taxon>Eurotiomycetes</taxon>
        <taxon>Eurotiomycetidae</taxon>
        <taxon>Eurotiales</taxon>
        <taxon>Trichocomaceae</taxon>
        <taxon>Talaromyces</taxon>
        <taxon>Talaromyces sect. Talaromyces</taxon>
    </lineage>
</organism>
<dbReference type="STRING" id="1196081.A0A364KSZ5"/>
<gene>
    <name evidence="1" type="ORF">BHQ10_002686</name>
</gene>
<dbReference type="RefSeq" id="XP_040731191.1">
    <property type="nucleotide sequence ID" value="XM_040874859.1"/>
</dbReference>
<dbReference type="AlphaFoldDB" id="A0A364KSZ5"/>
<reference evidence="1 2" key="1">
    <citation type="journal article" date="2017" name="Biotechnol. Biofuels">
        <title>Differential beta-glucosidase expression as a function of carbon source availability in Talaromyces amestolkiae: a genomic and proteomic approach.</title>
        <authorList>
            <person name="de Eugenio L.I."/>
            <person name="Mendez-Liter J.A."/>
            <person name="Nieto-Dominguez M."/>
            <person name="Alonso L."/>
            <person name="Gil-Munoz J."/>
            <person name="Barriuso J."/>
            <person name="Prieto A."/>
            <person name="Martinez M.J."/>
        </authorList>
    </citation>
    <scope>NUCLEOTIDE SEQUENCE [LARGE SCALE GENOMIC DNA]</scope>
    <source>
        <strain evidence="1 2">CIB</strain>
    </source>
</reference>
<proteinExistence type="predicted"/>
<dbReference type="OrthoDB" id="5428055at2759"/>
<evidence type="ECO:0000313" key="2">
    <source>
        <dbReference type="Proteomes" id="UP000249363"/>
    </source>
</evidence>
<dbReference type="Proteomes" id="UP000249363">
    <property type="component" value="Unassembled WGS sequence"/>
</dbReference>